<dbReference type="AlphaFoldDB" id="I2GMW4"/>
<dbReference type="Pfam" id="PF02518">
    <property type="entry name" value="HATPase_c"/>
    <property type="match status" value="1"/>
</dbReference>
<dbReference type="InterPro" id="IPR003594">
    <property type="entry name" value="HATPase_dom"/>
</dbReference>
<dbReference type="Gene3D" id="3.30.565.10">
    <property type="entry name" value="Histidine kinase-like ATPase, C-terminal domain"/>
    <property type="match status" value="1"/>
</dbReference>
<evidence type="ECO:0000313" key="8">
    <source>
        <dbReference type="Proteomes" id="UP000009309"/>
    </source>
</evidence>
<dbReference type="SUPFAM" id="SSF55785">
    <property type="entry name" value="PYP-like sensor domain (PAS domain)"/>
    <property type="match status" value="2"/>
</dbReference>
<organism evidence="7 8">
    <name type="scientific">Fibrisoma limi BUZ 3</name>
    <dbReference type="NCBI Taxonomy" id="1185876"/>
    <lineage>
        <taxon>Bacteria</taxon>
        <taxon>Pseudomonadati</taxon>
        <taxon>Bacteroidota</taxon>
        <taxon>Cytophagia</taxon>
        <taxon>Cytophagales</taxon>
        <taxon>Spirosomataceae</taxon>
        <taxon>Fibrisoma</taxon>
    </lineage>
</organism>
<dbReference type="CDD" id="cd00082">
    <property type="entry name" value="HisKA"/>
    <property type="match status" value="1"/>
</dbReference>
<dbReference type="RefSeq" id="WP_009283812.1">
    <property type="nucleotide sequence ID" value="NZ_CAIT01000009.1"/>
</dbReference>
<evidence type="ECO:0000259" key="6">
    <source>
        <dbReference type="PROSITE" id="PS50109"/>
    </source>
</evidence>
<comment type="caution">
    <text evidence="7">The sequence shown here is derived from an EMBL/GenBank/DDBJ whole genome shotgun (WGS) entry which is preliminary data.</text>
</comment>
<sequence>MDATLPSDTVISSLWQIALDHSATGIAVYELLEDPDGASPDFRLLMENCRASEIIGVNLRSKIGGKISEMFPNGQETSLWETALQVIRTGQKSTHELPYVIQDTGHPGWYKLIISSANDGRHVVFSFTDITEHKEQIARELHQNTLLRTILNSALNGVIYYRAIREASSNGQGLGQIVDFQEVLHNTAAEQQTRQTAEDFRVRTMLERYPERGKPGEAANELFQAMVRVTETGIPERRVQYIPSHHMTFDLSMVKLEDGFVISLLDISEQVEQLKHIERQAHQFTDLLNSLASGLVIFDIKRNDAGEVVDLIYESISQSVLNDIGRSRDEVVGKGMLELLPGAMPTPWQKYLEVIQTGVPVRLEDSYPKGDAIHYLDVSVTPFSTNKLLVSYTSTNETKKMLQVLRSQAILFNTMSRNVPDVGALVVNSNLRVVFANGELPEELFPLNPPTGIIDRRLDQALRPTYRTELRNYLQDALGGISRTLIQPVGDRVYEVYVGPVNDEAEAGDTLMAMAIYRNISQARRYQRELEQSVTELKRSNESLEQFAYVASHDLQEPLRKIQAFGDVLRAQYVPALGESGADLVHRMQSAAARMSDLIKDLLEFSRLTNMQETHELVSLASVVNSVVQDLDLIIQEKRAVIEFDDLPALMGDAPQLHRLFQNLLSNALKFCKEGVPPHVVISAVMVEGRSIQGVLLTDERRSFVRIDVKDNGIGFDEKYTDRIFTIFQRLHGRSHYPGTGIGLAICRKITDNHRGYIRATSREGEGATFQIYLPIA</sequence>
<dbReference type="PANTHER" id="PTHR43304:SF1">
    <property type="entry name" value="PAC DOMAIN-CONTAINING PROTEIN"/>
    <property type="match status" value="1"/>
</dbReference>
<dbReference type="FunFam" id="3.30.565.10:FF:000006">
    <property type="entry name" value="Sensor histidine kinase WalK"/>
    <property type="match status" value="1"/>
</dbReference>
<dbReference type="SUPFAM" id="SSF55874">
    <property type="entry name" value="ATPase domain of HSP90 chaperone/DNA topoisomerase II/histidine kinase"/>
    <property type="match status" value="1"/>
</dbReference>
<feature type="domain" description="Histidine kinase" evidence="6">
    <location>
        <begin position="550"/>
        <end position="777"/>
    </location>
</feature>
<dbReference type="STRING" id="1185876.BN8_04486"/>
<evidence type="ECO:0000256" key="3">
    <source>
        <dbReference type="ARBA" id="ARBA00022553"/>
    </source>
</evidence>
<dbReference type="SMART" id="SM00388">
    <property type="entry name" value="HisKA"/>
    <property type="match status" value="1"/>
</dbReference>
<dbReference type="EMBL" id="CAIT01000009">
    <property type="protein sequence ID" value="CCH55242.1"/>
    <property type="molecule type" value="Genomic_DNA"/>
</dbReference>
<dbReference type="InterPro" id="IPR004358">
    <property type="entry name" value="Sig_transdc_His_kin-like_C"/>
</dbReference>
<dbReference type="OrthoDB" id="905895at2"/>
<accession>I2GMW4</accession>
<dbReference type="GO" id="GO:0000155">
    <property type="term" value="F:phosphorelay sensor kinase activity"/>
    <property type="evidence" value="ECO:0007669"/>
    <property type="project" value="InterPro"/>
</dbReference>
<dbReference type="InterPro" id="IPR003661">
    <property type="entry name" value="HisK_dim/P_dom"/>
</dbReference>
<evidence type="ECO:0000313" key="7">
    <source>
        <dbReference type="EMBL" id="CCH55242.1"/>
    </source>
</evidence>
<dbReference type="InterPro" id="IPR005467">
    <property type="entry name" value="His_kinase_dom"/>
</dbReference>
<keyword evidence="4 7" id="KW-0808">Transferase</keyword>
<dbReference type="Gene3D" id="3.30.450.20">
    <property type="entry name" value="PAS domain"/>
    <property type="match status" value="4"/>
</dbReference>
<gene>
    <name evidence="7" type="ORF">BN8_04486</name>
</gene>
<dbReference type="SMART" id="SM00387">
    <property type="entry name" value="HATPase_c"/>
    <property type="match status" value="1"/>
</dbReference>
<dbReference type="SUPFAM" id="SSF47384">
    <property type="entry name" value="Homodimeric domain of signal transducing histidine kinase"/>
    <property type="match status" value="1"/>
</dbReference>
<dbReference type="eggNOG" id="COG4251">
    <property type="taxonomic scope" value="Bacteria"/>
</dbReference>
<reference evidence="7 8" key="1">
    <citation type="journal article" date="2012" name="J. Bacteriol.">
        <title>Genome Sequence of the Filamentous Bacterium Fibrisoma limi BUZ 3T.</title>
        <authorList>
            <person name="Filippini M."/>
            <person name="Qi W."/>
            <person name="Jaenicke S."/>
            <person name="Goesmann A."/>
            <person name="Smits T.H."/>
            <person name="Bagheri H.C."/>
        </authorList>
    </citation>
    <scope>NUCLEOTIDE SEQUENCE [LARGE SCALE GENOMIC DNA]</scope>
    <source>
        <strain evidence="8">BUZ 3T</strain>
    </source>
</reference>
<dbReference type="Proteomes" id="UP000009309">
    <property type="component" value="Unassembled WGS sequence"/>
</dbReference>
<dbReference type="PROSITE" id="PS50109">
    <property type="entry name" value="HIS_KIN"/>
    <property type="match status" value="1"/>
</dbReference>
<dbReference type="InterPro" id="IPR036890">
    <property type="entry name" value="HATPase_C_sf"/>
</dbReference>
<comment type="catalytic activity">
    <reaction evidence="1">
        <text>ATP + protein L-histidine = ADP + protein N-phospho-L-histidine.</text>
        <dbReference type="EC" id="2.7.13.3"/>
    </reaction>
</comment>
<keyword evidence="3" id="KW-0597">Phosphoprotein</keyword>
<dbReference type="EC" id="2.7.13.3" evidence="2"/>
<keyword evidence="8" id="KW-1185">Reference proteome</keyword>
<keyword evidence="5" id="KW-0418">Kinase</keyword>
<proteinExistence type="predicted"/>
<evidence type="ECO:0000256" key="2">
    <source>
        <dbReference type="ARBA" id="ARBA00012438"/>
    </source>
</evidence>
<evidence type="ECO:0000256" key="4">
    <source>
        <dbReference type="ARBA" id="ARBA00022679"/>
    </source>
</evidence>
<dbReference type="Gene3D" id="1.10.287.130">
    <property type="match status" value="1"/>
</dbReference>
<evidence type="ECO:0000256" key="1">
    <source>
        <dbReference type="ARBA" id="ARBA00000085"/>
    </source>
</evidence>
<dbReference type="PRINTS" id="PR00344">
    <property type="entry name" value="BCTRLSENSOR"/>
</dbReference>
<dbReference type="PANTHER" id="PTHR43304">
    <property type="entry name" value="PHYTOCHROME-LIKE PROTEIN CPH1"/>
    <property type="match status" value="1"/>
</dbReference>
<dbReference type="InterPro" id="IPR035965">
    <property type="entry name" value="PAS-like_dom_sf"/>
</dbReference>
<dbReference type="InterPro" id="IPR036097">
    <property type="entry name" value="HisK_dim/P_sf"/>
</dbReference>
<name>I2GMW4_9BACT</name>
<evidence type="ECO:0000256" key="5">
    <source>
        <dbReference type="ARBA" id="ARBA00022777"/>
    </source>
</evidence>
<dbReference type="InterPro" id="IPR052162">
    <property type="entry name" value="Sensor_kinase/Photoreceptor"/>
</dbReference>
<dbReference type="Pfam" id="PF00512">
    <property type="entry name" value="HisKA"/>
    <property type="match status" value="1"/>
</dbReference>
<protein>
    <recommendedName>
        <fullName evidence="2">histidine kinase</fullName>
        <ecNumber evidence="2">2.7.13.3</ecNumber>
    </recommendedName>
</protein>